<proteinExistence type="predicted"/>
<dbReference type="InterPro" id="IPR036259">
    <property type="entry name" value="MFS_trans_sf"/>
</dbReference>
<keyword evidence="6 8" id="KW-0472">Membrane</keyword>
<feature type="compositionally biased region" description="Gly residues" evidence="7">
    <location>
        <begin position="9"/>
        <end position="26"/>
    </location>
</feature>
<dbReference type="InterPro" id="IPR011701">
    <property type="entry name" value="MFS"/>
</dbReference>
<dbReference type="GO" id="GO:0022857">
    <property type="term" value="F:transmembrane transporter activity"/>
    <property type="evidence" value="ECO:0007669"/>
    <property type="project" value="InterPro"/>
</dbReference>
<feature type="compositionally biased region" description="Low complexity" evidence="7">
    <location>
        <begin position="27"/>
        <end position="38"/>
    </location>
</feature>
<feature type="transmembrane region" description="Helical" evidence="8">
    <location>
        <begin position="374"/>
        <end position="398"/>
    </location>
</feature>
<feature type="compositionally biased region" description="Low complexity" evidence="7">
    <location>
        <begin position="54"/>
        <end position="66"/>
    </location>
</feature>
<feature type="compositionally biased region" description="Basic and acidic residues" evidence="7">
    <location>
        <begin position="67"/>
        <end position="86"/>
    </location>
</feature>
<evidence type="ECO:0000256" key="5">
    <source>
        <dbReference type="ARBA" id="ARBA00022989"/>
    </source>
</evidence>
<keyword evidence="3" id="KW-1003">Cell membrane</keyword>
<dbReference type="Gene3D" id="1.20.1250.20">
    <property type="entry name" value="MFS general substrate transporter like domains"/>
    <property type="match status" value="1"/>
</dbReference>
<comment type="subcellular location">
    <subcellularLocation>
        <location evidence="1">Cell membrane</location>
        <topology evidence="1">Multi-pass membrane protein</topology>
    </subcellularLocation>
</comment>
<feature type="region of interest" description="Disordered" evidence="7">
    <location>
        <begin position="1"/>
        <end position="88"/>
    </location>
</feature>
<gene>
    <name evidence="10" type="ORF">GCM10010334_09440</name>
</gene>
<feature type="transmembrane region" description="Helical" evidence="8">
    <location>
        <begin position="233"/>
        <end position="254"/>
    </location>
</feature>
<dbReference type="AlphaFoldDB" id="A0A918WTM6"/>
<dbReference type="CDD" id="cd17329">
    <property type="entry name" value="MFS_MdtH_MDR_like"/>
    <property type="match status" value="1"/>
</dbReference>
<feature type="transmembrane region" description="Helical" evidence="8">
    <location>
        <begin position="437"/>
        <end position="457"/>
    </location>
</feature>
<reference evidence="10" key="2">
    <citation type="submission" date="2020-09" db="EMBL/GenBank/DDBJ databases">
        <authorList>
            <person name="Sun Q."/>
            <person name="Ohkuma M."/>
        </authorList>
    </citation>
    <scope>NUCLEOTIDE SEQUENCE</scope>
    <source>
        <strain evidence="10">JCM 4637</strain>
    </source>
</reference>
<feature type="transmembrane region" description="Helical" evidence="8">
    <location>
        <begin position="133"/>
        <end position="150"/>
    </location>
</feature>
<keyword evidence="5 8" id="KW-1133">Transmembrane helix</keyword>
<evidence type="ECO:0000256" key="3">
    <source>
        <dbReference type="ARBA" id="ARBA00022475"/>
    </source>
</evidence>
<keyword evidence="2" id="KW-0813">Transport</keyword>
<dbReference type="GO" id="GO:0005886">
    <property type="term" value="C:plasma membrane"/>
    <property type="evidence" value="ECO:0007669"/>
    <property type="project" value="UniProtKB-SubCell"/>
</dbReference>
<feature type="transmembrane region" description="Helical" evidence="8">
    <location>
        <begin position="194"/>
        <end position="213"/>
    </location>
</feature>
<feature type="transmembrane region" description="Helical" evidence="8">
    <location>
        <begin position="404"/>
        <end position="425"/>
    </location>
</feature>
<dbReference type="Proteomes" id="UP000638353">
    <property type="component" value="Unassembled WGS sequence"/>
</dbReference>
<keyword evidence="4 8" id="KW-0812">Transmembrane</keyword>
<feature type="transmembrane region" description="Helical" evidence="8">
    <location>
        <begin position="469"/>
        <end position="488"/>
    </location>
</feature>
<evidence type="ECO:0000313" key="11">
    <source>
        <dbReference type="Proteomes" id="UP000638353"/>
    </source>
</evidence>
<dbReference type="PANTHER" id="PTHR23517:SF2">
    <property type="entry name" value="MULTIDRUG RESISTANCE PROTEIN MDTH"/>
    <property type="match status" value="1"/>
</dbReference>
<dbReference type="InterPro" id="IPR020846">
    <property type="entry name" value="MFS_dom"/>
</dbReference>
<dbReference type="EMBL" id="BMVC01000002">
    <property type="protein sequence ID" value="GHC81797.1"/>
    <property type="molecule type" value="Genomic_DNA"/>
</dbReference>
<name>A0A918WTM6_9ACTN</name>
<dbReference type="Pfam" id="PF07690">
    <property type="entry name" value="MFS_1"/>
    <property type="match status" value="1"/>
</dbReference>
<sequence>MRGPERGPDGTGAGRGAAPGRAGSGRGRPLARPSRPRGAAPPPKGAAAGGGAPKGAAAEGGAPKGAAGRERSSSVERRPYKADGRAPKGGRWRALAEVRELTPYLRLLVGTQLAFNVGFFAVLPYLAQHLGGALGMAGWVVGFVLGLRTFSQQGLFVVGGALTDRYGPRPVVLVGCVLRIAGFVWLAFAGSTGTVIGAVLLIGFAAALFSPAVESETAREAVRFETETGTPRAQVLAVFSAAGQAGAFVGPLLGSLLLLVGFRAACLAGAVVFVAVLAGHWRLMPAREGAHAREHRRGGVRALVRSPGFVIVCLAYSTYLVAYNQLYLALPAEVERATGSQAALGWLFALSSLLVVFVQLPVTRWAGRRLGLRTALVGGLGVVAAGFLGVAASVPLHLTGAAGLLPGAFLVVAITLGQMLLVPAARALVPDLVDDRHLGLAMGALSSVSGLVVLIGSSATGTLLAGGGVVLWGVLAAVPLTGALLAVLPLPWGAGGGVDVGGQAVSVTPEGREPT</sequence>
<evidence type="ECO:0000256" key="7">
    <source>
        <dbReference type="SAM" id="MobiDB-lite"/>
    </source>
</evidence>
<comment type="caution">
    <text evidence="10">The sequence shown here is derived from an EMBL/GenBank/DDBJ whole genome shotgun (WGS) entry which is preliminary data.</text>
</comment>
<dbReference type="PROSITE" id="PS50850">
    <property type="entry name" value="MFS"/>
    <property type="match status" value="1"/>
</dbReference>
<dbReference type="SUPFAM" id="SSF103473">
    <property type="entry name" value="MFS general substrate transporter"/>
    <property type="match status" value="1"/>
</dbReference>
<evidence type="ECO:0000256" key="1">
    <source>
        <dbReference type="ARBA" id="ARBA00004651"/>
    </source>
</evidence>
<reference evidence="10" key="1">
    <citation type="journal article" date="2014" name="Int. J. Syst. Evol. Microbiol.">
        <title>Complete genome sequence of Corynebacterium casei LMG S-19264T (=DSM 44701T), isolated from a smear-ripened cheese.</title>
        <authorList>
            <consortium name="US DOE Joint Genome Institute (JGI-PGF)"/>
            <person name="Walter F."/>
            <person name="Albersmeier A."/>
            <person name="Kalinowski J."/>
            <person name="Ruckert C."/>
        </authorList>
    </citation>
    <scope>NUCLEOTIDE SEQUENCE</scope>
    <source>
        <strain evidence="10">JCM 4637</strain>
    </source>
</reference>
<organism evidence="10 11">
    <name type="scientific">Streptomyces finlayi</name>
    <dbReference type="NCBI Taxonomy" id="67296"/>
    <lineage>
        <taxon>Bacteria</taxon>
        <taxon>Bacillati</taxon>
        <taxon>Actinomycetota</taxon>
        <taxon>Actinomycetes</taxon>
        <taxon>Kitasatosporales</taxon>
        <taxon>Streptomycetaceae</taxon>
        <taxon>Streptomyces</taxon>
    </lineage>
</organism>
<protein>
    <submittedName>
        <fullName evidence="10">MFS transporter</fullName>
    </submittedName>
</protein>
<feature type="transmembrane region" description="Helical" evidence="8">
    <location>
        <begin position="302"/>
        <end position="323"/>
    </location>
</feature>
<accession>A0A918WTM6</accession>
<evidence type="ECO:0000256" key="2">
    <source>
        <dbReference type="ARBA" id="ARBA00022448"/>
    </source>
</evidence>
<evidence type="ECO:0000256" key="4">
    <source>
        <dbReference type="ARBA" id="ARBA00022692"/>
    </source>
</evidence>
<feature type="domain" description="Major facilitator superfamily (MFS) profile" evidence="9">
    <location>
        <begin position="98"/>
        <end position="494"/>
    </location>
</feature>
<evidence type="ECO:0000256" key="8">
    <source>
        <dbReference type="SAM" id="Phobius"/>
    </source>
</evidence>
<evidence type="ECO:0000313" key="10">
    <source>
        <dbReference type="EMBL" id="GHC81797.1"/>
    </source>
</evidence>
<feature type="transmembrane region" description="Helical" evidence="8">
    <location>
        <begin position="343"/>
        <end position="362"/>
    </location>
</feature>
<feature type="transmembrane region" description="Helical" evidence="8">
    <location>
        <begin position="260"/>
        <end position="281"/>
    </location>
</feature>
<dbReference type="InterPro" id="IPR050171">
    <property type="entry name" value="MFS_Transporters"/>
</dbReference>
<dbReference type="PANTHER" id="PTHR23517">
    <property type="entry name" value="RESISTANCE PROTEIN MDTM, PUTATIVE-RELATED-RELATED"/>
    <property type="match status" value="1"/>
</dbReference>
<evidence type="ECO:0000259" key="9">
    <source>
        <dbReference type="PROSITE" id="PS50850"/>
    </source>
</evidence>
<feature type="transmembrane region" description="Helical" evidence="8">
    <location>
        <begin position="171"/>
        <end position="188"/>
    </location>
</feature>
<evidence type="ECO:0000256" key="6">
    <source>
        <dbReference type="ARBA" id="ARBA00023136"/>
    </source>
</evidence>